<evidence type="ECO:0000256" key="2">
    <source>
        <dbReference type="ARBA" id="ARBA00007317"/>
    </source>
</evidence>
<dbReference type="PROSITE" id="PS51826">
    <property type="entry name" value="PSBD"/>
    <property type="match status" value="1"/>
</dbReference>
<dbReference type="Proteomes" id="UP001157034">
    <property type="component" value="Unassembled WGS sequence"/>
</dbReference>
<feature type="region of interest" description="Disordered" evidence="7">
    <location>
        <begin position="417"/>
        <end position="442"/>
    </location>
</feature>
<dbReference type="PANTHER" id="PTHR43178:SF5">
    <property type="entry name" value="LIPOAMIDE ACYLTRANSFERASE COMPONENT OF BRANCHED-CHAIN ALPHA-KETO ACID DEHYDROGENASE COMPLEX, MITOCHONDRIAL"/>
    <property type="match status" value="1"/>
</dbReference>
<dbReference type="SUPFAM" id="SSF47005">
    <property type="entry name" value="Peripheral subunit-binding domain of 2-oxo acid dehydrogenase complex"/>
    <property type="match status" value="1"/>
</dbReference>
<comment type="similarity">
    <text evidence="2 6">Belongs to the 2-oxoacid dehydrogenase family.</text>
</comment>
<evidence type="ECO:0000256" key="4">
    <source>
        <dbReference type="ARBA" id="ARBA00022823"/>
    </source>
</evidence>
<feature type="domain" description="Lipoyl-binding" evidence="8">
    <location>
        <begin position="2"/>
        <end position="77"/>
    </location>
</feature>
<evidence type="ECO:0000313" key="11">
    <source>
        <dbReference type="Proteomes" id="UP001157034"/>
    </source>
</evidence>
<evidence type="ECO:0000313" key="10">
    <source>
        <dbReference type="EMBL" id="GMA94590.1"/>
    </source>
</evidence>
<comment type="caution">
    <text evidence="10">The sequence shown here is derived from an EMBL/GenBank/DDBJ whole genome shotgun (WGS) entry which is preliminary data.</text>
</comment>
<dbReference type="PANTHER" id="PTHR43178">
    <property type="entry name" value="DIHYDROLIPOAMIDE ACETYLTRANSFERASE COMPONENT OF PYRUVATE DEHYDROGENASE COMPLEX"/>
    <property type="match status" value="1"/>
</dbReference>
<dbReference type="InterPro" id="IPR003016">
    <property type="entry name" value="2-oxoA_DH_lipoyl-BS"/>
</dbReference>
<dbReference type="CDD" id="cd06849">
    <property type="entry name" value="lipoyl_domain"/>
    <property type="match status" value="1"/>
</dbReference>
<feature type="compositionally biased region" description="Basic and acidic residues" evidence="7">
    <location>
        <begin position="101"/>
        <end position="111"/>
    </location>
</feature>
<dbReference type="InterPro" id="IPR011053">
    <property type="entry name" value="Single_hybrid_motif"/>
</dbReference>
<protein>
    <recommendedName>
        <fullName evidence="6">Dihydrolipoamide acetyltransferase component of pyruvate dehydrogenase complex</fullName>
        <ecNumber evidence="6">2.3.1.-</ecNumber>
    </recommendedName>
</protein>
<feature type="compositionally biased region" description="Basic and acidic residues" evidence="7">
    <location>
        <begin position="532"/>
        <end position="561"/>
    </location>
</feature>
<dbReference type="PROSITE" id="PS00189">
    <property type="entry name" value="LIPOYL"/>
    <property type="match status" value="1"/>
</dbReference>
<dbReference type="InterPro" id="IPR023213">
    <property type="entry name" value="CAT-like_dom_sf"/>
</dbReference>
<name>A0ABQ6K1W1_9MICO</name>
<feature type="region of interest" description="Disordered" evidence="7">
    <location>
        <begin position="457"/>
        <end position="520"/>
    </location>
</feature>
<keyword evidence="5 6" id="KW-0012">Acyltransferase</keyword>
<dbReference type="Gene3D" id="3.30.559.10">
    <property type="entry name" value="Chloramphenicol acetyltransferase-like domain"/>
    <property type="match status" value="1"/>
</dbReference>
<organism evidence="10 11">
    <name type="scientific">Pseudolysinimonas kribbensis</name>
    <dbReference type="NCBI Taxonomy" id="433641"/>
    <lineage>
        <taxon>Bacteria</taxon>
        <taxon>Bacillati</taxon>
        <taxon>Actinomycetota</taxon>
        <taxon>Actinomycetes</taxon>
        <taxon>Micrococcales</taxon>
        <taxon>Microbacteriaceae</taxon>
        <taxon>Pseudolysinimonas</taxon>
    </lineage>
</organism>
<dbReference type="SUPFAM" id="SSF52777">
    <property type="entry name" value="CoA-dependent acyltransferases"/>
    <property type="match status" value="1"/>
</dbReference>
<dbReference type="Gene3D" id="4.10.320.10">
    <property type="entry name" value="E3-binding domain"/>
    <property type="match status" value="1"/>
</dbReference>
<dbReference type="InterPro" id="IPR004167">
    <property type="entry name" value="PSBD"/>
</dbReference>
<keyword evidence="3 6" id="KW-0808">Transferase</keyword>
<feature type="region of interest" description="Disordered" evidence="7">
    <location>
        <begin position="532"/>
        <end position="626"/>
    </location>
</feature>
<evidence type="ECO:0000256" key="7">
    <source>
        <dbReference type="SAM" id="MobiDB-lite"/>
    </source>
</evidence>
<dbReference type="InterPro" id="IPR050743">
    <property type="entry name" value="2-oxoacid_DH_E2_comp"/>
</dbReference>
<accession>A0ABQ6K1W1</accession>
<dbReference type="Pfam" id="PF00198">
    <property type="entry name" value="2-oxoacid_dh"/>
    <property type="match status" value="1"/>
</dbReference>
<dbReference type="SUPFAM" id="SSF51230">
    <property type="entry name" value="Single hybrid motif"/>
    <property type="match status" value="1"/>
</dbReference>
<evidence type="ECO:0000256" key="5">
    <source>
        <dbReference type="ARBA" id="ARBA00023315"/>
    </source>
</evidence>
<evidence type="ECO:0000259" key="8">
    <source>
        <dbReference type="PROSITE" id="PS50968"/>
    </source>
</evidence>
<dbReference type="EMBL" id="BSVB01000001">
    <property type="protein sequence ID" value="GMA94590.1"/>
    <property type="molecule type" value="Genomic_DNA"/>
</dbReference>
<dbReference type="Gene3D" id="2.40.50.100">
    <property type="match status" value="1"/>
</dbReference>
<dbReference type="EC" id="2.3.1.-" evidence="6"/>
<feature type="domain" description="Peripheral subunit-binding (PSBD)" evidence="9">
    <location>
        <begin position="167"/>
        <end position="204"/>
    </location>
</feature>
<feature type="compositionally biased region" description="Low complexity" evidence="7">
    <location>
        <begin position="562"/>
        <end position="574"/>
    </location>
</feature>
<proteinExistence type="inferred from homology"/>
<evidence type="ECO:0000256" key="1">
    <source>
        <dbReference type="ARBA" id="ARBA00001938"/>
    </source>
</evidence>
<keyword evidence="11" id="KW-1185">Reference proteome</keyword>
<keyword evidence="4 6" id="KW-0450">Lipoyl</keyword>
<dbReference type="Pfam" id="PF02817">
    <property type="entry name" value="E3_binding"/>
    <property type="match status" value="1"/>
</dbReference>
<dbReference type="InterPro" id="IPR000089">
    <property type="entry name" value="Biotin_lipoyl"/>
</dbReference>
<comment type="cofactor">
    <cofactor evidence="1 6">
        <name>(R)-lipoate</name>
        <dbReference type="ChEBI" id="CHEBI:83088"/>
    </cofactor>
</comment>
<evidence type="ECO:0000256" key="3">
    <source>
        <dbReference type="ARBA" id="ARBA00022679"/>
    </source>
</evidence>
<dbReference type="Pfam" id="PF00364">
    <property type="entry name" value="Biotin_lipoyl"/>
    <property type="match status" value="1"/>
</dbReference>
<dbReference type="PROSITE" id="PS50968">
    <property type="entry name" value="BIOTINYL_LIPOYL"/>
    <property type="match status" value="1"/>
</dbReference>
<sequence length="626" mass="66670">MSRAFTLPDLGEGLTEAAIVRWLVAPGDEIRIDQPVVEVETAKSVVEVPSPFAGTVAEIRGAEGDVLPVGAPLLIVETAAVDPEPVRSEPVAREPVASEPAEARSAEAPDAHAAYRAEEHAGGASGNVLVGYGTSGHRSAGRRRRPRAAATTSAPADTVVAPGPVAVRSPIVRRIARESGVDLRSIPASGVDGAVTRGDVLRAASVLPPTGEVDAASGLRVRRREPLGMLRRTVAARMTRSRAEIPEATVWVDADATELWDVRRAMSTPAVPAPSLTAFLARFAILALDERPALAGRLSDDGTELIEFDGVHLGVAVNTPRGLLVPVVRDAHRLDVAGLDAEVRRVSATAREGTASPHELTGSTFTLNNYGSLGVDGSAAIINHPEVALLGVGRALERPWVVDGAIVPRRILQLSSSSTTACATAGTPRDSSGRSSTRSRSRWRCWRGSRRVAVCRVRAGRSAHRPDEDHRHDRRRREHEARDQQRRIPAPADRERPDGRRHGLPDARRDGDDAEPGGGTLDLVRQHLRAEGPAAGDREAQPDAEDGRRGENRRHGGEASRSRSPSSSAALPISRKSRRRRSRSLSQPPSSTPTRAAAPPSTVASPISRPASPVGTPTRSVMRYSR</sequence>
<feature type="region of interest" description="Disordered" evidence="7">
    <location>
        <begin position="125"/>
        <end position="156"/>
    </location>
</feature>
<feature type="compositionally biased region" description="Basic and acidic residues" evidence="7">
    <location>
        <begin position="478"/>
        <end position="511"/>
    </location>
</feature>
<feature type="compositionally biased region" description="Low complexity" evidence="7">
    <location>
        <begin position="584"/>
        <end position="608"/>
    </location>
</feature>
<feature type="region of interest" description="Disordered" evidence="7">
    <location>
        <begin position="84"/>
        <end position="111"/>
    </location>
</feature>
<evidence type="ECO:0000256" key="6">
    <source>
        <dbReference type="RuleBase" id="RU003423"/>
    </source>
</evidence>
<feature type="compositionally biased region" description="Low complexity" evidence="7">
    <location>
        <begin position="417"/>
        <end position="436"/>
    </location>
</feature>
<reference evidence="11" key="1">
    <citation type="journal article" date="2019" name="Int. J. Syst. Evol. Microbiol.">
        <title>The Global Catalogue of Microorganisms (GCM) 10K type strain sequencing project: providing services to taxonomists for standard genome sequencing and annotation.</title>
        <authorList>
            <consortium name="The Broad Institute Genomics Platform"/>
            <consortium name="The Broad Institute Genome Sequencing Center for Infectious Disease"/>
            <person name="Wu L."/>
            <person name="Ma J."/>
        </authorList>
    </citation>
    <scope>NUCLEOTIDE SEQUENCE [LARGE SCALE GENOMIC DNA]</scope>
    <source>
        <strain evidence="11">NBRC 108894</strain>
    </source>
</reference>
<gene>
    <name evidence="10" type="ORF">GCM10025881_14140</name>
</gene>
<evidence type="ECO:0000259" key="9">
    <source>
        <dbReference type="PROSITE" id="PS51826"/>
    </source>
</evidence>
<dbReference type="InterPro" id="IPR036625">
    <property type="entry name" value="E3-bd_dom_sf"/>
</dbReference>
<dbReference type="InterPro" id="IPR001078">
    <property type="entry name" value="2-oxoacid_DH_actylTfrase"/>
</dbReference>